<gene>
    <name evidence="1" type="ORF">COLO4_33065</name>
</gene>
<keyword evidence="2" id="KW-1185">Reference proteome</keyword>
<accession>A0A1R3GWP8</accession>
<dbReference type="AlphaFoldDB" id="A0A1R3GWP8"/>
<organism evidence="1 2">
    <name type="scientific">Corchorus olitorius</name>
    <dbReference type="NCBI Taxonomy" id="93759"/>
    <lineage>
        <taxon>Eukaryota</taxon>
        <taxon>Viridiplantae</taxon>
        <taxon>Streptophyta</taxon>
        <taxon>Embryophyta</taxon>
        <taxon>Tracheophyta</taxon>
        <taxon>Spermatophyta</taxon>
        <taxon>Magnoliopsida</taxon>
        <taxon>eudicotyledons</taxon>
        <taxon>Gunneridae</taxon>
        <taxon>Pentapetalae</taxon>
        <taxon>rosids</taxon>
        <taxon>malvids</taxon>
        <taxon>Malvales</taxon>
        <taxon>Malvaceae</taxon>
        <taxon>Grewioideae</taxon>
        <taxon>Apeibeae</taxon>
        <taxon>Corchorus</taxon>
    </lineage>
</organism>
<dbReference type="Proteomes" id="UP000187203">
    <property type="component" value="Unassembled WGS sequence"/>
</dbReference>
<evidence type="ECO:0000313" key="1">
    <source>
        <dbReference type="EMBL" id="OMO62467.1"/>
    </source>
</evidence>
<sequence length="184" mass="19992">MSDGNSLLETTTGKRVIEEGSAVMMNHSIPVVPCHAEGADMAQTPVTNEKTVTSQVQNNAEISMTVAMISNDLAEKQLLTDTIGNSGNNVDSYVGSEVGNEAVDQHAAFVFGINNKQDASSSTKPISQWKRSARILSRTHSSKEGKNLSSIRSFKRSQEPTITTDGDLTFVYKRQRAFIVIKTL</sequence>
<name>A0A1R3GWP8_9ROSI</name>
<comment type="caution">
    <text evidence="1">The sequence shown here is derived from an EMBL/GenBank/DDBJ whole genome shotgun (WGS) entry which is preliminary data.</text>
</comment>
<protein>
    <submittedName>
        <fullName evidence="1">Uncharacterized protein</fullName>
    </submittedName>
</protein>
<evidence type="ECO:0000313" key="2">
    <source>
        <dbReference type="Proteomes" id="UP000187203"/>
    </source>
</evidence>
<reference evidence="2" key="1">
    <citation type="submission" date="2013-09" db="EMBL/GenBank/DDBJ databases">
        <title>Corchorus olitorius genome sequencing.</title>
        <authorList>
            <person name="Alam M."/>
            <person name="Haque M.S."/>
            <person name="Islam M.S."/>
            <person name="Emdad E.M."/>
            <person name="Islam M.M."/>
            <person name="Ahmed B."/>
            <person name="Halim A."/>
            <person name="Hossen Q.M.M."/>
            <person name="Hossain M.Z."/>
            <person name="Ahmed R."/>
            <person name="Khan M.M."/>
            <person name="Islam R."/>
            <person name="Rashid M.M."/>
            <person name="Khan S.A."/>
            <person name="Rahman M.S."/>
            <person name="Alam M."/>
            <person name="Yahiya A.S."/>
            <person name="Khan M.S."/>
            <person name="Azam M.S."/>
            <person name="Haque T."/>
            <person name="Lashkar M.Z.H."/>
            <person name="Akhand A.I."/>
            <person name="Morshed G."/>
            <person name="Roy S."/>
            <person name="Uddin K.S."/>
            <person name="Rabeya T."/>
            <person name="Hossain A.S."/>
            <person name="Chowdhury A."/>
            <person name="Snigdha A.R."/>
            <person name="Mortoza M.S."/>
            <person name="Matin S.A."/>
            <person name="Hoque S.M.E."/>
            <person name="Islam M.K."/>
            <person name="Roy D.K."/>
            <person name="Haider R."/>
            <person name="Moosa M.M."/>
            <person name="Elias S.M."/>
            <person name="Hasan A.M."/>
            <person name="Jahan S."/>
            <person name="Shafiuddin M."/>
            <person name="Mahmood N."/>
            <person name="Shommy N.S."/>
        </authorList>
    </citation>
    <scope>NUCLEOTIDE SEQUENCE [LARGE SCALE GENOMIC DNA]</scope>
    <source>
        <strain evidence="2">cv. O-4</strain>
    </source>
</reference>
<proteinExistence type="predicted"/>
<dbReference type="EMBL" id="AWUE01021387">
    <property type="protein sequence ID" value="OMO62467.1"/>
    <property type="molecule type" value="Genomic_DNA"/>
</dbReference>